<keyword evidence="2" id="KW-1133">Transmembrane helix</keyword>
<proteinExistence type="predicted"/>
<feature type="compositionally biased region" description="Basic and acidic residues" evidence="1">
    <location>
        <begin position="198"/>
        <end position="209"/>
    </location>
</feature>
<feature type="compositionally biased region" description="Acidic residues" evidence="1">
    <location>
        <begin position="181"/>
        <end position="197"/>
    </location>
</feature>
<keyword evidence="2" id="KW-0472">Membrane</keyword>
<evidence type="ECO:0000256" key="1">
    <source>
        <dbReference type="SAM" id="MobiDB-lite"/>
    </source>
</evidence>
<protein>
    <submittedName>
        <fullName evidence="3">Uncharacterized protein</fullName>
    </submittedName>
</protein>
<gene>
    <name evidence="3" type="ORF">LSALG_LOCUS24635</name>
</gene>
<evidence type="ECO:0000256" key="2">
    <source>
        <dbReference type="SAM" id="Phobius"/>
    </source>
</evidence>
<accession>A0AA36E7F2</accession>
<dbReference type="AlphaFoldDB" id="A0AA36E7F2"/>
<keyword evidence="2" id="KW-0812">Transmembrane</keyword>
<keyword evidence="4" id="KW-1185">Reference proteome</keyword>
<name>A0AA36E7F2_LACSI</name>
<evidence type="ECO:0000313" key="4">
    <source>
        <dbReference type="Proteomes" id="UP001177003"/>
    </source>
</evidence>
<dbReference type="Proteomes" id="UP001177003">
    <property type="component" value="Chromosome 5"/>
</dbReference>
<organism evidence="3 4">
    <name type="scientific">Lactuca saligna</name>
    <name type="common">Willowleaf lettuce</name>
    <dbReference type="NCBI Taxonomy" id="75948"/>
    <lineage>
        <taxon>Eukaryota</taxon>
        <taxon>Viridiplantae</taxon>
        <taxon>Streptophyta</taxon>
        <taxon>Embryophyta</taxon>
        <taxon>Tracheophyta</taxon>
        <taxon>Spermatophyta</taxon>
        <taxon>Magnoliopsida</taxon>
        <taxon>eudicotyledons</taxon>
        <taxon>Gunneridae</taxon>
        <taxon>Pentapetalae</taxon>
        <taxon>asterids</taxon>
        <taxon>campanulids</taxon>
        <taxon>Asterales</taxon>
        <taxon>Asteraceae</taxon>
        <taxon>Cichorioideae</taxon>
        <taxon>Cichorieae</taxon>
        <taxon>Lactucinae</taxon>
        <taxon>Lactuca</taxon>
    </lineage>
</organism>
<evidence type="ECO:0000313" key="3">
    <source>
        <dbReference type="EMBL" id="CAI9285148.1"/>
    </source>
</evidence>
<dbReference type="EMBL" id="OX465081">
    <property type="protein sequence ID" value="CAI9285148.1"/>
    <property type="molecule type" value="Genomic_DNA"/>
</dbReference>
<feature type="region of interest" description="Disordered" evidence="1">
    <location>
        <begin position="181"/>
        <end position="209"/>
    </location>
</feature>
<feature type="transmembrane region" description="Helical" evidence="2">
    <location>
        <begin position="12"/>
        <end position="41"/>
    </location>
</feature>
<sequence length="209" mass="24512">MISLSFEPNELYQMACVAFCLIVASFSFFTIYLHSYLFILLSETRSHEEEKQSFYTQDIEGTELKVTAVSVHDMLGIPICGTKLTQLDQCSFCLHVLRVNINGKMQPVSLELYFKKNRYQQHRLMQLCFGLSCQNKKLIHTILRYQLLCWTFSFLGEKIRYREAFEQEKGQFGLGEINEEFVDEQDEGDTDLEDNDYDKDKDHSIEAYE</sequence>
<reference evidence="3" key="1">
    <citation type="submission" date="2023-04" db="EMBL/GenBank/DDBJ databases">
        <authorList>
            <person name="Vijverberg K."/>
            <person name="Xiong W."/>
            <person name="Schranz E."/>
        </authorList>
    </citation>
    <scope>NUCLEOTIDE SEQUENCE</scope>
</reference>